<reference evidence="2" key="2">
    <citation type="submission" date="2024-06" db="EMBL/GenBank/DDBJ databases">
        <title>Micromonospora mangrovi CCTCC AA 2012012 genome sequences.</title>
        <authorList>
            <person name="Gao J."/>
        </authorList>
    </citation>
    <scope>NUCLEOTIDE SEQUENCE</scope>
    <source>
        <strain evidence="2">CCTCC AA 2012012</strain>
    </source>
</reference>
<dbReference type="RefSeq" id="WP_350931531.1">
    <property type="nucleotide sequence ID" value="NZ_CP157762.1"/>
</dbReference>
<dbReference type="EMBL" id="CP159342">
    <property type="protein sequence ID" value="XCH72664.1"/>
    <property type="molecule type" value="Genomic_DNA"/>
</dbReference>
<name>A0AAU8H9D8_9ACTN</name>
<reference evidence="1" key="1">
    <citation type="submission" date="2024-01" db="EMBL/GenBank/DDBJ databases">
        <title>The genome sequence of Micromonospora mangrovi CCTCC AA 2012012.</title>
        <authorList>
            <person name="Gao J."/>
        </authorList>
    </citation>
    <scope>NUCLEOTIDE SEQUENCE</scope>
    <source>
        <strain evidence="1">CCTCC AA 2012012</strain>
    </source>
</reference>
<evidence type="ECO:0000313" key="1">
    <source>
        <dbReference type="EMBL" id="XBP91966.1"/>
    </source>
</evidence>
<gene>
    <name evidence="2" type="ORF">ABUL08_20365</name>
    <name evidence="1" type="ORF">VK199_20295</name>
</gene>
<protein>
    <submittedName>
        <fullName evidence="2">Uncharacterized protein</fullName>
    </submittedName>
</protein>
<sequence length="211" mass="22547">MPILEPVVSRVAADIVAFDLWPVTTSDTGWLSLHGGMTSAEIGMAVWSLLFHSPPTRDDLIVPETPEAAFRLLAGFDTLYAPGGLLLSDPMTGVVIEPGCCCDLFEWRDWLGALRGEPIDLGHSPGPEVEYRGQVLRVWTDGGDGAPPSPDRKYVDVDRAALPELLQTAQRDLIDLLRVAQGWANEIAPGQGAGLAAALDAGLQISEPLAL</sequence>
<proteinExistence type="predicted"/>
<dbReference type="AlphaFoldDB" id="A0AAU8H9D8"/>
<accession>A0AAU8H9D8</accession>
<dbReference type="EMBL" id="CP157762">
    <property type="protein sequence ID" value="XBP91966.1"/>
    <property type="molecule type" value="Genomic_DNA"/>
</dbReference>
<evidence type="ECO:0000313" key="2">
    <source>
        <dbReference type="EMBL" id="XCH72664.1"/>
    </source>
</evidence>
<organism evidence="2">
    <name type="scientific">Micromonospora sp. CCTCC AA 2012012</name>
    <dbReference type="NCBI Taxonomy" id="3111921"/>
    <lineage>
        <taxon>Bacteria</taxon>
        <taxon>Bacillati</taxon>
        <taxon>Actinomycetota</taxon>
        <taxon>Actinomycetes</taxon>
        <taxon>Micromonosporales</taxon>
        <taxon>Micromonosporaceae</taxon>
        <taxon>Micromonospora</taxon>
    </lineage>
</organism>